<evidence type="ECO:0000256" key="5">
    <source>
        <dbReference type="ARBA" id="ARBA00022729"/>
    </source>
</evidence>
<keyword evidence="9" id="KW-0961">Cell wall biogenesis/degradation</keyword>
<dbReference type="Gene3D" id="3.30.1380.10">
    <property type="match status" value="1"/>
</dbReference>
<keyword evidence="5" id="KW-0732">Signal</keyword>
<comment type="pathway">
    <text evidence="2">Cell wall biogenesis; cell wall polysaccharide biosynthesis.</text>
</comment>
<dbReference type="AlphaFoldDB" id="A0A5P3AKP6"/>
<reference evidence="12 13" key="1">
    <citation type="submission" date="2018-08" db="EMBL/GenBank/DDBJ databases">
        <title>Genetic Globetrotter - A new plasmid hitch-hiking vast phylogenetic and geographic distances.</title>
        <authorList>
            <person name="Vollmers J."/>
            <person name="Petersen J."/>
        </authorList>
    </citation>
    <scope>NUCLEOTIDE SEQUENCE [LARGE SCALE GENOMIC DNA]</scope>
    <source>
        <strain evidence="12 13">DSM 26383</strain>
    </source>
</reference>
<evidence type="ECO:0000256" key="10">
    <source>
        <dbReference type="ARBA" id="ARBA00093448"/>
    </source>
</evidence>
<dbReference type="Proteomes" id="UP000325785">
    <property type="component" value="Chromosome"/>
</dbReference>
<accession>A0A5P3AKP6</accession>
<organism evidence="12 13">
    <name type="scientific">Roseovarius indicus</name>
    <dbReference type="NCBI Taxonomy" id="540747"/>
    <lineage>
        <taxon>Bacteria</taxon>
        <taxon>Pseudomonadati</taxon>
        <taxon>Pseudomonadota</taxon>
        <taxon>Alphaproteobacteria</taxon>
        <taxon>Rhodobacterales</taxon>
        <taxon>Roseobacteraceae</taxon>
        <taxon>Roseovarius</taxon>
    </lineage>
</organism>
<comment type="cofactor">
    <cofactor evidence="1">
        <name>Zn(2+)</name>
        <dbReference type="ChEBI" id="CHEBI:29105"/>
    </cofactor>
</comment>
<protein>
    <recommendedName>
        <fullName evidence="11">Murein endopeptidase K</fullName>
    </recommendedName>
</protein>
<evidence type="ECO:0000313" key="12">
    <source>
        <dbReference type="EMBL" id="QEW29406.1"/>
    </source>
</evidence>
<dbReference type="InterPro" id="IPR009045">
    <property type="entry name" value="Zn_M74/Hedgehog-like"/>
</dbReference>
<evidence type="ECO:0000256" key="1">
    <source>
        <dbReference type="ARBA" id="ARBA00001947"/>
    </source>
</evidence>
<dbReference type="EMBL" id="CP031598">
    <property type="protein sequence ID" value="QEW29406.1"/>
    <property type="molecule type" value="Genomic_DNA"/>
</dbReference>
<evidence type="ECO:0000256" key="8">
    <source>
        <dbReference type="ARBA" id="ARBA00023049"/>
    </source>
</evidence>
<evidence type="ECO:0000256" key="6">
    <source>
        <dbReference type="ARBA" id="ARBA00022801"/>
    </source>
</evidence>
<dbReference type="Pfam" id="PF05951">
    <property type="entry name" value="Peptidase_M15_2"/>
    <property type="match status" value="1"/>
</dbReference>
<evidence type="ECO:0000256" key="2">
    <source>
        <dbReference type="ARBA" id="ARBA00004776"/>
    </source>
</evidence>
<dbReference type="GO" id="GO:0046872">
    <property type="term" value="F:metal ion binding"/>
    <property type="evidence" value="ECO:0007669"/>
    <property type="project" value="UniProtKB-KW"/>
</dbReference>
<keyword evidence="6" id="KW-0378">Hydrolase</keyword>
<proteinExistence type="inferred from homology"/>
<evidence type="ECO:0000256" key="9">
    <source>
        <dbReference type="ARBA" id="ARBA00023316"/>
    </source>
</evidence>
<dbReference type="RefSeq" id="WP_057812050.1">
    <property type="nucleotide sequence ID" value="NZ_CP031598.1"/>
</dbReference>
<evidence type="ECO:0000256" key="4">
    <source>
        <dbReference type="ARBA" id="ARBA00022723"/>
    </source>
</evidence>
<sequence>MLCPGTAQAFVFSSESKPLFDGATEPLIDLDASAGDLRQPAKPSVRPRHGDDLTLSLHSVNTDERLTMRFNDQDGSFVAENPARLNHFLRDWRQNIIKPVDPTIISGLARLVADAMRHGWQGEVQITSGYRTRQTNDLLRRRGARAARNSLHIKAKAIDFALPGISASDLGALARETLTGGVGTYANFVHIDSGPARNWTG</sequence>
<dbReference type="GO" id="GO:0006508">
    <property type="term" value="P:proteolysis"/>
    <property type="evidence" value="ECO:0007669"/>
    <property type="project" value="UniProtKB-KW"/>
</dbReference>
<gene>
    <name evidence="12" type="ORF">RIdsm_05250</name>
</gene>
<keyword evidence="4" id="KW-0479">Metal-binding</keyword>
<evidence type="ECO:0000313" key="13">
    <source>
        <dbReference type="Proteomes" id="UP000325785"/>
    </source>
</evidence>
<dbReference type="InterPro" id="IPR010275">
    <property type="entry name" value="MepK"/>
</dbReference>
<dbReference type="OrthoDB" id="9782994at2"/>
<keyword evidence="3" id="KW-0645">Protease</keyword>
<evidence type="ECO:0000256" key="11">
    <source>
        <dbReference type="ARBA" id="ARBA00093666"/>
    </source>
</evidence>
<evidence type="ECO:0000256" key="7">
    <source>
        <dbReference type="ARBA" id="ARBA00022833"/>
    </source>
</evidence>
<name>A0A5P3AKP6_9RHOB</name>
<dbReference type="GO" id="GO:0071555">
    <property type="term" value="P:cell wall organization"/>
    <property type="evidence" value="ECO:0007669"/>
    <property type="project" value="UniProtKB-KW"/>
</dbReference>
<dbReference type="GO" id="GO:0008237">
    <property type="term" value="F:metallopeptidase activity"/>
    <property type="evidence" value="ECO:0007669"/>
    <property type="project" value="UniProtKB-KW"/>
</dbReference>
<comment type="similarity">
    <text evidence="10">Belongs to the peptidase M15 family.</text>
</comment>
<keyword evidence="7" id="KW-0862">Zinc</keyword>
<dbReference type="PANTHER" id="PTHR37425:SF1">
    <property type="entry name" value="OUTER MEMBRANE PROTEIN"/>
    <property type="match status" value="1"/>
</dbReference>
<keyword evidence="8" id="KW-0482">Metalloprotease</keyword>
<dbReference type="PANTHER" id="PTHR37425">
    <property type="match status" value="1"/>
</dbReference>
<dbReference type="KEGG" id="rid:RIdsm_05250"/>
<dbReference type="SUPFAM" id="SSF55166">
    <property type="entry name" value="Hedgehog/DD-peptidase"/>
    <property type="match status" value="1"/>
</dbReference>
<evidence type="ECO:0000256" key="3">
    <source>
        <dbReference type="ARBA" id="ARBA00022670"/>
    </source>
</evidence>